<gene>
    <name evidence="1" type="ORF">JKP88DRAFT_352597</name>
</gene>
<name>A0A835ZG41_9STRA</name>
<reference evidence="1" key="1">
    <citation type="submission" date="2021-02" db="EMBL/GenBank/DDBJ databases">
        <title>First Annotated Genome of the Yellow-green Alga Tribonema minus.</title>
        <authorList>
            <person name="Mahan K.M."/>
        </authorList>
    </citation>
    <scope>NUCLEOTIDE SEQUENCE</scope>
    <source>
        <strain evidence="1">UTEX B ZZ1240</strain>
    </source>
</reference>
<dbReference type="Proteomes" id="UP000664859">
    <property type="component" value="Unassembled WGS sequence"/>
</dbReference>
<evidence type="ECO:0000313" key="1">
    <source>
        <dbReference type="EMBL" id="KAG5190670.1"/>
    </source>
</evidence>
<dbReference type="AlphaFoldDB" id="A0A835ZG41"/>
<sequence length="122" mass="12939">MRAGGMAAAAAAAGAAMLCNHVAEGWSPAALRATSALHGALHFRGALGRKHRSSRAATFMLSDSLGEVGEFRIKGEGHWAGVMQRFSFTDETGKFAVPEPYSTDGPPLPYSLEMHRCGLDTY</sequence>
<evidence type="ECO:0000313" key="2">
    <source>
        <dbReference type="Proteomes" id="UP000664859"/>
    </source>
</evidence>
<feature type="non-terminal residue" evidence="1">
    <location>
        <position position="122"/>
    </location>
</feature>
<accession>A0A835ZG41</accession>
<protein>
    <submittedName>
        <fullName evidence="1">Uncharacterized protein</fullName>
    </submittedName>
</protein>
<dbReference type="EMBL" id="JAFCMP010000030">
    <property type="protein sequence ID" value="KAG5190670.1"/>
    <property type="molecule type" value="Genomic_DNA"/>
</dbReference>
<keyword evidence="2" id="KW-1185">Reference proteome</keyword>
<organism evidence="1 2">
    <name type="scientific">Tribonema minus</name>
    <dbReference type="NCBI Taxonomy" id="303371"/>
    <lineage>
        <taxon>Eukaryota</taxon>
        <taxon>Sar</taxon>
        <taxon>Stramenopiles</taxon>
        <taxon>Ochrophyta</taxon>
        <taxon>PX clade</taxon>
        <taxon>Xanthophyceae</taxon>
        <taxon>Tribonematales</taxon>
        <taxon>Tribonemataceae</taxon>
        <taxon>Tribonema</taxon>
    </lineage>
</organism>
<comment type="caution">
    <text evidence="1">The sequence shown here is derived from an EMBL/GenBank/DDBJ whole genome shotgun (WGS) entry which is preliminary data.</text>
</comment>
<proteinExistence type="predicted"/>